<evidence type="ECO:0000313" key="6">
    <source>
        <dbReference type="Proteomes" id="UP001370490"/>
    </source>
</evidence>
<dbReference type="AlphaFoldDB" id="A0AAN8V6L7"/>
<dbReference type="PANTHER" id="PTHR31580:SF4">
    <property type="entry name" value="FILAMENT-LIKE PLANT PROTEIN 6"/>
    <property type="match status" value="1"/>
</dbReference>
<comment type="similarity">
    <text evidence="1">Belongs to the FPP family.</text>
</comment>
<sequence>MRFGFSLLTSLRLWNLELGFVNIKPFCGREREIAAAAEKLAECQETVYLLGRKLKALQPQKDIMGTPQIKKTLESSDSLMEDKPHTSTNSVGTRRSNEYDQTEMHYMSSPDVADRYEDSPLHFYNSASSPTHVDGYKLLRSPGNSNQQIQKPPKYNSSATSLVVVPENHPRVSSDFQNFQGNILHEEVELS</sequence>
<dbReference type="Proteomes" id="UP001370490">
    <property type="component" value="Unassembled WGS sequence"/>
</dbReference>
<dbReference type="Pfam" id="PF05911">
    <property type="entry name" value="FPP"/>
    <property type="match status" value="1"/>
</dbReference>
<evidence type="ECO:0000256" key="1">
    <source>
        <dbReference type="ARBA" id="ARBA00005921"/>
    </source>
</evidence>
<feature type="region of interest" description="Disordered" evidence="3">
    <location>
        <begin position="73"/>
        <end position="98"/>
    </location>
</feature>
<reference evidence="5 6" key="1">
    <citation type="submission" date="2023-12" db="EMBL/GenBank/DDBJ databases">
        <title>A high-quality genome assembly for Dillenia turbinata (Dilleniales).</title>
        <authorList>
            <person name="Chanderbali A."/>
        </authorList>
    </citation>
    <scope>NUCLEOTIDE SEQUENCE [LARGE SCALE GENOMIC DNA]</scope>
    <source>
        <strain evidence="5">LSX21</strain>
        <tissue evidence="5">Leaf</tissue>
    </source>
</reference>
<feature type="signal peptide" evidence="4">
    <location>
        <begin position="1"/>
        <end position="19"/>
    </location>
</feature>
<proteinExistence type="inferred from homology"/>
<dbReference type="InterPro" id="IPR008587">
    <property type="entry name" value="FPP_plant"/>
</dbReference>
<accession>A0AAN8V6L7</accession>
<evidence type="ECO:0000256" key="4">
    <source>
        <dbReference type="SAM" id="SignalP"/>
    </source>
</evidence>
<keyword evidence="2" id="KW-0175">Coiled coil</keyword>
<gene>
    <name evidence="5" type="ORF">RJ641_010671</name>
</gene>
<feature type="compositionally biased region" description="Polar residues" evidence="3">
    <location>
        <begin position="142"/>
        <end position="156"/>
    </location>
</feature>
<protein>
    <submittedName>
        <fullName evidence="5">Filament-like plant protein</fullName>
    </submittedName>
</protein>
<keyword evidence="6" id="KW-1185">Reference proteome</keyword>
<keyword evidence="4" id="KW-0732">Signal</keyword>
<name>A0AAN8V6L7_9MAGN</name>
<feature type="region of interest" description="Disordered" evidence="3">
    <location>
        <begin position="134"/>
        <end position="156"/>
    </location>
</feature>
<comment type="caution">
    <text evidence="5">The sequence shown here is derived from an EMBL/GenBank/DDBJ whole genome shotgun (WGS) entry which is preliminary data.</text>
</comment>
<organism evidence="5 6">
    <name type="scientific">Dillenia turbinata</name>
    <dbReference type="NCBI Taxonomy" id="194707"/>
    <lineage>
        <taxon>Eukaryota</taxon>
        <taxon>Viridiplantae</taxon>
        <taxon>Streptophyta</taxon>
        <taxon>Embryophyta</taxon>
        <taxon>Tracheophyta</taxon>
        <taxon>Spermatophyta</taxon>
        <taxon>Magnoliopsida</taxon>
        <taxon>eudicotyledons</taxon>
        <taxon>Gunneridae</taxon>
        <taxon>Pentapetalae</taxon>
        <taxon>Dilleniales</taxon>
        <taxon>Dilleniaceae</taxon>
        <taxon>Dillenia</taxon>
    </lineage>
</organism>
<evidence type="ECO:0000313" key="5">
    <source>
        <dbReference type="EMBL" id="KAK6924471.1"/>
    </source>
</evidence>
<evidence type="ECO:0000256" key="3">
    <source>
        <dbReference type="SAM" id="MobiDB-lite"/>
    </source>
</evidence>
<evidence type="ECO:0000256" key="2">
    <source>
        <dbReference type="ARBA" id="ARBA00023054"/>
    </source>
</evidence>
<feature type="chain" id="PRO_5043025002" evidence="4">
    <location>
        <begin position="20"/>
        <end position="191"/>
    </location>
</feature>
<dbReference type="PANTHER" id="PTHR31580">
    <property type="entry name" value="FILAMENT-LIKE PLANT PROTEIN 4"/>
    <property type="match status" value="1"/>
</dbReference>
<dbReference type="EMBL" id="JBAMMX010000017">
    <property type="protein sequence ID" value="KAK6924471.1"/>
    <property type="molecule type" value="Genomic_DNA"/>
</dbReference>